<dbReference type="PROSITE" id="PS50026">
    <property type="entry name" value="EGF_3"/>
    <property type="match status" value="1"/>
</dbReference>
<protein>
    <recommendedName>
        <fullName evidence="4">EGF-like domain-containing protein</fullName>
    </recommendedName>
</protein>
<dbReference type="AlphaFoldDB" id="A0A6A5YSL3"/>
<evidence type="ECO:0000256" key="3">
    <source>
        <dbReference type="SAM" id="Phobius"/>
    </source>
</evidence>
<dbReference type="PROSITE" id="PS01186">
    <property type="entry name" value="EGF_2"/>
    <property type="match status" value="1"/>
</dbReference>
<name>A0A6A5YSL3_9PLEO</name>
<keyword evidence="3" id="KW-0472">Membrane</keyword>
<reference evidence="5" key="1">
    <citation type="journal article" date="2020" name="Stud. Mycol.">
        <title>101 Dothideomycetes genomes: a test case for predicting lifestyles and emergence of pathogens.</title>
        <authorList>
            <person name="Haridas S."/>
            <person name="Albert R."/>
            <person name="Binder M."/>
            <person name="Bloem J."/>
            <person name="Labutti K."/>
            <person name="Salamov A."/>
            <person name="Andreopoulos B."/>
            <person name="Baker S."/>
            <person name="Barry K."/>
            <person name="Bills G."/>
            <person name="Bluhm B."/>
            <person name="Cannon C."/>
            <person name="Castanera R."/>
            <person name="Culley D."/>
            <person name="Daum C."/>
            <person name="Ezra D."/>
            <person name="Gonzalez J."/>
            <person name="Henrissat B."/>
            <person name="Kuo A."/>
            <person name="Liang C."/>
            <person name="Lipzen A."/>
            <person name="Lutzoni F."/>
            <person name="Magnuson J."/>
            <person name="Mondo S."/>
            <person name="Nolan M."/>
            <person name="Ohm R."/>
            <person name="Pangilinan J."/>
            <person name="Park H.-J."/>
            <person name="Ramirez L."/>
            <person name="Alfaro M."/>
            <person name="Sun H."/>
            <person name="Tritt A."/>
            <person name="Yoshinaga Y."/>
            <person name="Zwiers L.-H."/>
            <person name="Turgeon B."/>
            <person name="Goodwin S."/>
            <person name="Spatafora J."/>
            <person name="Crous P."/>
            <person name="Grigoriev I."/>
        </authorList>
    </citation>
    <scope>NUCLEOTIDE SEQUENCE</scope>
    <source>
        <strain evidence="5">CBS 627.86</strain>
    </source>
</reference>
<feature type="compositionally biased region" description="Low complexity" evidence="2">
    <location>
        <begin position="533"/>
        <end position="547"/>
    </location>
</feature>
<dbReference type="InterPro" id="IPR000742">
    <property type="entry name" value="EGF"/>
</dbReference>
<feature type="region of interest" description="Disordered" evidence="2">
    <location>
        <begin position="356"/>
        <end position="444"/>
    </location>
</feature>
<gene>
    <name evidence="5" type="ORF">BDV96DRAFT_651325</name>
</gene>
<dbReference type="OrthoDB" id="283575at2759"/>
<feature type="compositionally biased region" description="Polar residues" evidence="2">
    <location>
        <begin position="149"/>
        <end position="167"/>
    </location>
</feature>
<feature type="compositionally biased region" description="Low complexity" evidence="2">
    <location>
        <begin position="379"/>
        <end position="389"/>
    </location>
</feature>
<organism evidence="5 6">
    <name type="scientific">Lophiotrema nucula</name>
    <dbReference type="NCBI Taxonomy" id="690887"/>
    <lineage>
        <taxon>Eukaryota</taxon>
        <taxon>Fungi</taxon>
        <taxon>Dikarya</taxon>
        <taxon>Ascomycota</taxon>
        <taxon>Pezizomycotina</taxon>
        <taxon>Dothideomycetes</taxon>
        <taxon>Pleosporomycetidae</taxon>
        <taxon>Pleosporales</taxon>
        <taxon>Lophiotremataceae</taxon>
        <taxon>Lophiotrema</taxon>
    </lineage>
</organism>
<comment type="caution">
    <text evidence="1">Lacks conserved residue(s) required for the propagation of feature annotation.</text>
</comment>
<feature type="domain" description="EGF-like" evidence="4">
    <location>
        <begin position="627"/>
        <end position="665"/>
    </location>
</feature>
<evidence type="ECO:0000313" key="5">
    <source>
        <dbReference type="EMBL" id="KAF2110179.1"/>
    </source>
</evidence>
<feature type="region of interest" description="Disordered" evidence="2">
    <location>
        <begin position="1"/>
        <end position="344"/>
    </location>
</feature>
<dbReference type="Proteomes" id="UP000799770">
    <property type="component" value="Unassembled WGS sequence"/>
</dbReference>
<feature type="transmembrane region" description="Helical" evidence="3">
    <location>
        <begin position="563"/>
        <end position="590"/>
    </location>
</feature>
<feature type="compositionally biased region" description="Polar residues" evidence="2">
    <location>
        <begin position="55"/>
        <end position="69"/>
    </location>
</feature>
<keyword evidence="3" id="KW-1133">Transmembrane helix</keyword>
<keyword evidence="3" id="KW-0812">Transmembrane</keyword>
<keyword evidence="6" id="KW-1185">Reference proteome</keyword>
<feature type="region of interest" description="Disordered" evidence="2">
    <location>
        <begin position="599"/>
        <end position="625"/>
    </location>
</feature>
<evidence type="ECO:0000313" key="6">
    <source>
        <dbReference type="Proteomes" id="UP000799770"/>
    </source>
</evidence>
<feature type="compositionally biased region" description="Pro residues" evidence="2">
    <location>
        <begin position="116"/>
        <end position="126"/>
    </location>
</feature>
<dbReference type="EMBL" id="ML977339">
    <property type="protein sequence ID" value="KAF2110179.1"/>
    <property type="molecule type" value="Genomic_DNA"/>
</dbReference>
<evidence type="ECO:0000256" key="2">
    <source>
        <dbReference type="SAM" id="MobiDB-lite"/>
    </source>
</evidence>
<evidence type="ECO:0000256" key="1">
    <source>
        <dbReference type="PROSITE-ProRule" id="PRU00076"/>
    </source>
</evidence>
<feature type="compositionally biased region" description="Pro residues" evidence="2">
    <location>
        <begin position="183"/>
        <end position="194"/>
    </location>
</feature>
<feature type="region of interest" description="Disordered" evidence="2">
    <location>
        <begin position="491"/>
        <end position="552"/>
    </location>
</feature>
<dbReference type="PROSITE" id="PS00022">
    <property type="entry name" value="EGF_1"/>
    <property type="match status" value="1"/>
</dbReference>
<sequence>MSYDPRLAGRPYGAPTEDENDGGKGSVRAARERLQVAQMQGQLPDRSRIIGLPQRPNQLVSQYSTQNRPQPRPNLAPPESRGNGNAFSPTPEWPLPNDADDILDPRAEQYARPAERGPPPQRPPRPTSDELLIQQTSTSPRDYRESYQSDDMFSPTSATLSSRPLTTSSAASEASSLGSIPDFPVPQPPMPTIQPLPRRQPSLGPPPSSRRGPPSYYTQNSYVSPIAEESEARSDTIRSHHGSFASSNVIPSGAGDYYLEEDDLRSDDDDDDDDDDDETITSDYGRLSPASSDHDDRSGLVQPALVRQASLGRRTKPSIMTIKSVESLPVKRKPTPPESTNAAALGVSGAILGAKEGVSSRNSPGAPSLSSGTGLLDPSESSSESLSSLRNQKARLATAESQRALDPEKGGLDSPVHPLQQGTRATTLADRVGKRRPPRIDVDAVREAEARGSLTSLPELIRRATRLAANLDRGKTASRLGLDFWENGAPDKNKFDSRRSGSLSDMLAAFPPPGDATPTGEKTPNRRISKWPSSGGLALGGADSALSNRKSTNRRRKCCGMPMWTFVTLLIVLLFLVAAAVVIPVVLIVIPKMRNNQNNAAQQNNGNGGGNTNNPQPTTIPSGGGGQTNQCDGVITCQNGGVAILQADRSCNCVCINGFTGKTCGTASDAGCTTANIQGTANNATLGTGVPRLLTSAQNNFSVPLDAPTLLSVFSDLALSCTSENALVTFNGLASRSVPEPELSLLVDNAVEPSRSLPQLELPPAERKLHLRQAIGDVGDANGNAVATVTSATQASAAATPTQPISSNATAIDFARIGVLLVLQQTRKLDTAANAQENLQTFLTNDRNGNGNSGNTIDLGPFKIDLVNFSLNFSNGTTITARPSNSTAKTR</sequence>
<evidence type="ECO:0000259" key="4">
    <source>
        <dbReference type="PROSITE" id="PS50026"/>
    </source>
</evidence>
<feature type="compositionally biased region" description="Acidic residues" evidence="2">
    <location>
        <begin position="258"/>
        <end position="280"/>
    </location>
</feature>
<feature type="disulfide bond" evidence="1">
    <location>
        <begin position="655"/>
        <end position="664"/>
    </location>
</feature>
<proteinExistence type="predicted"/>
<feature type="compositionally biased region" description="Polar residues" evidence="2">
    <location>
        <begin position="359"/>
        <end position="373"/>
    </location>
</feature>
<feature type="compositionally biased region" description="Basic and acidic residues" evidence="2">
    <location>
        <begin position="103"/>
        <end position="115"/>
    </location>
</feature>
<dbReference type="PANTHER" id="PTHR17178">
    <property type="entry name" value="SECRETORY GRANULE PROTEOGLYCAN CORE PROTEIN"/>
    <property type="match status" value="1"/>
</dbReference>
<dbReference type="PANTHER" id="PTHR17178:SF0">
    <property type="entry name" value="SERGLYCIN"/>
    <property type="match status" value="1"/>
</dbReference>
<keyword evidence="1" id="KW-0245">EGF-like domain</keyword>
<accession>A0A6A5YSL3</accession>
<keyword evidence="1" id="KW-1015">Disulfide bond</keyword>